<dbReference type="SUPFAM" id="SSF52833">
    <property type="entry name" value="Thioredoxin-like"/>
    <property type="match status" value="1"/>
</dbReference>
<comment type="caution">
    <text evidence="2">The sequence shown here is derived from an EMBL/GenBank/DDBJ whole genome shotgun (WGS) entry which is preliminary data.</text>
</comment>
<dbReference type="InterPro" id="IPR036249">
    <property type="entry name" value="Thioredoxin-like_sf"/>
</dbReference>
<dbReference type="Proteomes" id="UP000317155">
    <property type="component" value="Unassembled WGS sequence"/>
</dbReference>
<dbReference type="GO" id="GO:0016491">
    <property type="term" value="F:oxidoreductase activity"/>
    <property type="evidence" value="ECO:0007669"/>
    <property type="project" value="InterPro"/>
</dbReference>
<name>A0A550JKI2_9BACT</name>
<dbReference type="EMBL" id="VJVV01000001">
    <property type="protein sequence ID" value="TRO83726.1"/>
    <property type="molecule type" value="Genomic_DNA"/>
</dbReference>
<dbReference type="OrthoDB" id="9809746at2"/>
<proteinExistence type="predicted"/>
<dbReference type="PANTHER" id="PTHR43640:SF1">
    <property type="entry name" value="THIOREDOXIN-DEPENDENT PEROXIREDOXIN"/>
    <property type="match status" value="1"/>
</dbReference>
<evidence type="ECO:0000313" key="3">
    <source>
        <dbReference type="Proteomes" id="UP000317155"/>
    </source>
</evidence>
<sequence>MSLVKSIDVPLGWKMKRFTLQDAKDRAHDSDDFFGDMGLLVVFTCNHCPYAAAQWPRLIELARYGREFGIATVAINPNIHPDYPDDAPERMLEKVRELGIDFPYLVDEGQSIARAFKAQCTPDSYLFDRKWRLVYHGRIDDNWEDPTKVTRQELKEAMDRLVAGKPPLEVQHPAMGCSIKWRAED</sequence>
<dbReference type="InterPro" id="IPR047262">
    <property type="entry name" value="PRX-like1"/>
</dbReference>
<gene>
    <name evidence="2" type="ORF">FL622_00650</name>
</gene>
<dbReference type="PANTHER" id="PTHR43640">
    <property type="entry name" value="OS07G0260300 PROTEIN"/>
    <property type="match status" value="1"/>
</dbReference>
<reference evidence="2 3" key="1">
    <citation type="submission" date="2019-07" db="EMBL/GenBank/DDBJ databases">
        <title>Insights of Desulfuromonas acetexigens electromicrobiology.</title>
        <authorList>
            <person name="Katuri K."/>
            <person name="Sapireddy V."/>
            <person name="Shaw D.R."/>
            <person name="Saikaly P."/>
        </authorList>
    </citation>
    <scope>NUCLEOTIDE SEQUENCE [LARGE SCALE GENOMIC DNA]</scope>
    <source>
        <strain evidence="2 3">2873</strain>
    </source>
</reference>
<dbReference type="Gene3D" id="3.40.30.10">
    <property type="entry name" value="Glutaredoxin"/>
    <property type="match status" value="1"/>
</dbReference>
<dbReference type="AlphaFoldDB" id="A0A550JKI2"/>
<dbReference type="RefSeq" id="WP_092052366.1">
    <property type="nucleotide sequence ID" value="NZ_FOJJ01000001.1"/>
</dbReference>
<dbReference type="PROSITE" id="PS51352">
    <property type="entry name" value="THIOREDOXIN_2"/>
    <property type="match status" value="1"/>
</dbReference>
<keyword evidence="3" id="KW-1185">Reference proteome</keyword>
<dbReference type="GO" id="GO:0016209">
    <property type="term" value="F:antioxidant activity"/>
    <property type="evidence" value="ECO:0007669"/>
    <property type="project" value="InterPro"/>
</dbReference>
<protein>
    <submittedName>
        <fullName evidence="2">Thioredoxin family protein</fullName>
    </submittedName>
</protein>
<dbReference type="CDD" id="cd02969">
    <property type="entry name" value="PRX_like1"/>
    <property type="match status" value="1"/>
</dbReference>
<feature type="domain" description="Thioredoxin" evidence="1">
    <location>
        <begin position="9"/>
        <end position="163"/>
    </location>
</feature>
<dbReference type="InterPro" id="IPR013766">
    <property type="entry name" value="Thioredoxin_domain"/>
</dbReference>
<accession>A0A550JKI2</accession>
<evidence type="ECO:0000259" key="1">
    <source>
        <dbReference type="PROSITE" id="PS51352"/>
    </source>
</evidence>
<evidence type="ECO:0000313" key="2">
    <source>
        <dbReference type="EMBL" id="TRO83726.1"/>
    </source>
</evidence>
<dbReference type="Pfam" id="PF00578">
    <property type="entry name" value="AhpC-TSA"/>
    <property type="match status" value="1"/>
</dbReference>
<dbReference type="InterPro" id="IPR000866">
    <property type="entry name" value="AhpC/TSA"/>
</dbReference>
<organism evidence="2 3">
    <name type="scientific">Trichloromonas acetexigens</name>
    <dbReference type="NCBI Taxonomy" id="38815"/>
    <lineage>
        <taxon>Bacteria</taxon>
        <taxon>Pseudomonadati</taxon>
        <taxon>Thermodesulfobacteriota</taxon>
        <taxon>Desulfuromonadia</taxon>
        <taxon>Desulfuromonadales</taxon>
        <taxon>Trichloromonadaceae</taxon>
        <taxon>Trichloromonas</taxon>
    </lineage>
</organism>